<dbReference type="Gene3D" id="2.20.25.10">
    <property type="match status" value="1"/>
</dbReference>
<name>A0A6C0H272_9ZZZZ</name>
<evidence type="ECO:0000313" key="1">
    <source>
        <dbReference type="EMBL" id="QHT74549.1"/>
    </source>
</evidence>
<reference evidence="1" key="1">
    <citation type="journal article" date="2020" name="Nature">
        <title>Giant virus diversity and host interactions through global metagenomics.</title>
        <authorList>
            <person name="Schulz F."/>
            <person name="Roux S."/>
            <person name="Paez-Espino D."/>
            <person name="Jungbluth S."/>
            <person name="Walsh D.A."/>
            <person name="Denef V.J."/>
            <person name="McMahon K.D."/>
            <person name="Konstantinidis K.T."/>
            <person name="Eloe-Fadrosh E.A."/>
            <person name="Kyrpides N.C."/>
            <person name="Woyke T."/>
        </authorList>
    </citation>
    <scope>NUCLEOTIDE SEQUENCE</scope>
    <source>
        <strain evidence="1">GVMAG-M-3300023179-59</strain>
    </source>
</reference>
<protein>
    <recommendedName>
        <fullName evidence="2">DNA-directed RNA polymerase M/15kDa subunit domain-containing protein</fullName>
    </recommendedName>
</protein>
<evidence type="ECO:0008006" key="2">
    <source>
        <dbReference type="Google" id="ProtNLM"/>
    </source>
</evidence>
<proteinExistence type="predicted"/>
<dbReference type="EMBL" id="MN739851">
    <property type="protein sequence ID" value="QHT74549.1"/>
    <property type="molecule type" value="Genomic_DNA"/>
</dbReference>
<accession>A0A6C0H272</accession>
<dbReference type="AlphaFoldDB" id="A0A6C0H272"/>
<sequence length="120" mass="14115">MYYIGVNAEDQNKLTYYCRNCKYVDETITEDKLCVLNTQFKKGEQKFNHIINKYTKLDPTLPRIYNVKCPNVECKTNHKTNEGAGEVQAEVIYVRYDDDNLKYLYICAECDTTWKTSDNV</sequence>
<organism evidence="1">
    <name type="scientific">viral metagenome</name>
    <dbReference type="NCBI Taxonomy" id="1070528"/>
    <lineage>
        <taxon>unclassified sequences</taxon>
        <taxon>metagenomes</taxon>
        <taxon>organismal metagenomes</taxon>
    </lineage>
</organism>